<evidence type="ECO:0000256" key="3">
    <source>
        <dbReference type="ARBA" id="ARBA00022989"/>
    </source>
</evidence>
<keyword evidence="3 5" id="KW-1133">Transmembrane helix</keyword>
<reference evidence="7 8" key="1">
    <citation type="submission" date="2014-07" db="EMBL/GenBank/DDBJ databases">
        <title>Draft genome sequence of Thalassospira profundimaris 35.</title>
        <authorList>
            <person name="Lai Q."/>
            <person name="Shao Z."/>
        </authorList>
    </citation>
    <scope>NUCLEOTIDE SEQUENCE [LARGE SCALE GENOMIC DNA]</scope>
    <source>
        <strain evidence="7 8">35</strain>
    </source>
</reference>
<evidence type="ECO:0000259" key="6">
    <source>
        <dbReference type="Pfam" id="PF06803"/>
    </source>
</evidence>
<dbReference type="Proteomes" id="UP000253226">
    <property type="component" value="Unassembled WGS sequence"/>
</dbReference>
<keyword evidence="2 5" id="KW-0812">Transmembrane</keyword>
<dbReference type="Pfam" id="PF06803">
    <property type="entry name" value="DUF1232"/>
    <property type="match status" value="1"/>
</dbReference>
<dbReference type="AlphaFoldDB" id="A0A367WAI3"/>
<evidence type="ECO:0000313" key="7">
    <source>
        <dbReference type="EMBL" id="RCK38387.1"/>
    </source>
</evidence>
<keyword evidence="4 5" id="KW-0472">Membrane</keyword>
<organism evidence="7 8">
    <name type="scientific">Thalassospira profundimaris</name>
    <dbReference type="NCBI Taxonomy" id="502049"/>
    <lineage>
        <taxon>Bacteria</taxon>
        <taxon>Pseudomonadati</taxon>
        <taxon>Pseudomonadota</taxon>
        <taxon>Alphaproteobacteria</taxon>
        <taxon>Rhodospirillales</taxon>
        <taxon>Thalassospiraceae</taxon>
        <taxon>Thalassospira</taxon>
    </lineage>
</organism>
<comment type="caution">
    <text evidence="7">The sequence shown here is derived from an EMBL/GenBank/DDBJ whole genome shotgun (WGS) entry which is preliminary data.</text>
</comment>
<feature type="transmembrane region" description="Helical" evidence="5">
    <location>
        <begin position="86"/>
        <end position="106"/>
    </location>
</feature>
<proteinExistence type="predicted"/>
<dbReference type="EMBL" id="JPWF01000003">
    <property type="protein sequence ID" value="RCK38387.1"/>
    <property type="molecule type" value="Genomic_DNA"/>
</dbReference>
<sequence>MIVPNLLRTLMRSDVGVKSKVLLLGGLIYLISPVDLLPDVLVGVGWLDDLVIVPLLGWLSYRSLPVDVQSDVVPKGQDADTLSRRIFLYLGFLILAVVLILIFSGADNPNLSVS</sequence>
<gene>
    <name evidence="7" type="ORF">TH19_06195</name>
</gene>
<evidence type="ECO:0000256" key="1">
    <source>
        <dbReference type="ARBA" id="ARBA00004127"/>
    </source>
</evidence>
<evidence type="ECO:0000313" key="8">
    <source>
        <dbReference type="Proteomes" id="UP000253226"/>
    </source>
</evidence>
<feature type="domain" description="DUF1232" evidence="6">
    <location>
        <begin position="20"/>
        <end position="55"/>
    </location>
</feature>
<dbReference type="RefSeq" id="WP_114101553.1">
    <property type="nucleotide sequence ID" value="NZ_JPWF01000003.1"/>
</dbReference>
<dbReference type="GO" id="GO:0012505">
    <property type="term" value="C:endomembrane system"/>
    <property type="evidence" value="ECO:0007669"/>
    <property type="project" value="UniProtKB-SubCell"/>
</dbReference>
<dbReference type="OrthoDB" id="9804184at2"/>
<accession>A0A367WAI3</accession>
<name>A0A367WAI3_9PROT</name>
<evidence type="ECO:0000256" key="2">
    <source>
        <dbReference type="ARBA" id="ARBA00022692"/>
    </source>
</evidence>
<protein>
    <recommendedName>
        <fullName evidence="6">DUF1232 domain-containing protein</fullName>
    </recommendedName>
</protein>
<dbReference type="InterPro" id="IPR010652">
    <property type="entry name" value="DUF1232"/>
</dbReference>
<evidence type="ECO:0000256" key="4">
    <source>
        <dbReference type="ARBA" id="ARBA00023136"/>
    </source>
</evidence>
<feature type="transmembrane region" description="Helical" evidence="5">
    <location>
        <begin position="21"/>
        <end position="38"/>
    </location>
</feature>
<comment type="subcellular location">
    <subcellularLocation>
        <location evidence="1">Endomembrane system</location>
        <topology evidence="1">Multi-pass membrane protein</topology>
    </subcellularLocation>
</comment>
<evidence type="ECO:0000256" key="5">
    <source>
        <dbReference type="SAM" id="Phobius"/>
    </source>
</evidence>